<comment type="subcellular location">
    <subcellularLocation>
        <location evidence="7">Cytoplasm</location>
    </subcellularLocation>
</comment>
<protein>
    <recommendedName>
        <fullName evidence="7">Ferrochelatase</fullName>
        <ecNumber evidence="7">4.98.1.1</ecNumber>
    </recommendedName>
    <alternativeName>
        <fullName evidence="7">Heme synthase</fullName>
    </alternativeName>
    <alternativeName>
        <fullName evidence="7">Protoheme ferro-lyase</fullName>
    </alternativeName>
</protein>
<reference evidence="9" key="1">
    <citation type="journal article" date="2020" name="mSystems">
        <title>Genome- and Community-Level Interaction Insights into Carbon Utilization and Element Cycling Functions of Hydrothermarchaeota in Hydrothermal Sediment.</title>
        <authorList>
            <person name="Zhou Z."/>
            <person name="Liu Y."/>
            <person name="Xu W."/>
            <person name="Pan J."/>
            <person name="Luo Z.H."/>
            <person name="Li M."/>
        </authorList>
    </citation>
    <scope>NUCLEOTIDE SEQUENCE [LARGE SCALE GENOMIC DNA]</scope>
    <source>
        <strain evidence="9">SpSt-508</strain>
    </source>
</reference>
<organism evidence="9">
    <name type="scientific">Schlesneria paludicola</name>
    <dbReference type="NCBI Taxonomy" id="360056"/>
    <lineage>
        <taxon>Bacteria</taxon>
        <taxon>Pseudomonadati</taxon>
        <taxon>Planctomycetota</taxon>
        <taxon>Planctomycetia</taxon>
        <taxon>Planctomycetales</taxon>
        <taxon>Planctomycetaceae</taxon>
        <taxon>Schlesneria</taxon>
    </lineage>
</organism>
<evidence type="ECO:0000256" key="7">
    <source>
        <dbReference type="HAMAP-Rule" id="MF_00323"/>
    </source>
</evidence>
<proteinExistence type="inferred from homology"/>
<dbReference type="PANTHER" id="PTHR11108">
    <property type="entry name" value="FERROCHELATASE"/>
    <property type="match status" value="1"/>
</dbReference>
<keyword evidence="7" id="KW-0479">Metal-binding</keyword>
<dbReference type="AlphaFoldDB" id="A0A7C4LK28"/>
<evidence type="ECO:0000256" key="2">
    <source>
        <dbReference type="ARBA" id="ARBA00023004"/>
    </source>
</evidence>
<dbReference type="InterPro" id="IPR033644">
    <property type="entry name" value="Ferrochelatase_C"/>
</dbReference>
<dbReference type="NCBIfam" id="NF000689">
    <property type="entry name" value="PRK00035.2-1"/>
    <property type="match status" value="1"/>
</dbReference>
<dbReference type="SUPFAM" id="SSF53800">
    <property type="entry name" value="Chelatase"/>
    <property type="match status" value="1"/>
</dbReference>
<comment type="catalytic activity">
    <reaction evidence="6">
        <text>Fe-coproporphyrin III + 2 H(+) = coproporphyrin III + Fe(2+)</text>
        <dbReference type="Rhea" id="RHEA:49572"/>
        <dbReference type="ChEBI" id="CHEBI:15378"/>
        <dbReference type="ChEBI" id="CHEBI:29033"/>
        <dbReference type="ChEBI" id="CHEBI:68438"/>
        <dbReference type="ChEBI" id="CHEBI:131725"/>
        <dbReference type="EC" id="4.99.1.9"/>
    </reaction>
    <physiologicalReaction direction="right-to-left" evidence="6">
        <dbReference type="Rhea" id="RHEA:49574"/>
    </physiologicalReaction>
</comment>
<dbReference type="GO" id="GO:0006783">
    <property type="term" value="P:heme biosynthetic process"/>
    <property type="evidence" value="ECO:0007669"/>
    <property type="project" value="UniProtKB-UniRule"/>
</dbReference>
<dbReference type="GO" id="GO:0004325">
    <property type="term" value="F:ferrochelatase activity"/>
    <property type="evidence" value="ECO:0007669"/>
    <property type="project" value="UniProtKB-UniRule"/>
</dbReference>
<evidence type="ECO:0000256" key="4">
    <source>
        <dbReference type="ARBA" id="ARBA00023239"/>
    </source>
</evidence>
<feature type="binding site" evidence="7">
    <location>
        <position position="185"/>
    </location>
    <ligand>
        <name>Fe(2+)</name>
        <dbReference type="ChEBI" id="CHEBI:29033"/>
    </ligand>
</feature>
<keyword evidence="4 7" id="KW-0456">Lyase</keyword>
<feature type="binding site" evidence="7">
    <location>
        <position position="273"/>
    </location>
    <ligand>
        <name>Fe(2+)</name>
        <dbReference type="ChEBI" id="CHEBI:29033"/>
    </ligand>
</feature>
<comment type="catalytic activity">
    <reaction evidence="7">
        <text>heme b + 2 H(+) = protoporphyrin IX + Fe(2+)</text>
        <dbReference type="Rhea" id="RHEA:22584"/>
        <dbReference type="ChEBI" id="CHEBI:15378"/>
        <dbReference type="ChEBI" id="CHEBI:29033"/>
        <dbReference type="ChEBI" id="CHEBI:57306"/>
        <dbReference type="ChEBI" id="CHEBI:60344"/>
        <dbReference type="EC" id="4.98.1.1"/>
    </reaction>
</comment>
<sequence length="345" mass="38668">MTDAITYDAVLIVSFGGPEAPEEVVPFLENVLRGKPVPRERLLEVAEHYYHFGGVSPINAQCRELIAALEAELRRAEIPLPIYWGNRNWRPFLKDALQQMADDGIRRALAFFTSAYSSYSGCRQYRENIAAAQAAVGPNAPAVDKLRMFYNHPEFILANAERLQSALARLDRPVDEHTQLLFTAHSLPVAMSSRCDYVRQLTETCRLVVEAAAAEPPHPPLHDRWHLVYQSRSGRPSDPWLEPDIGDALRAAAAAGIRQVVVAPVGFLCDHMEVLYDLDYEARQIAEQLGLRMVRASTVGTHPRFIAMIRQLIEERLGRGERRAIGQYGPSHDVCPVDCCLPPPR</sequence>
<evidence type="ECO:0000256" key="6">
    <source>
        <dbReference type="ARBA" id="ARBA00024536"/>
    </source>
</evidence>
<dbReference type="NCBIfam" id="TIGR00109">
    <property type="entry name" value="hemH"/>
    <property type="match status" value="1"/>
</dbReference>
<accession>A0A7C4LK28</accession>
<gene>
    <name evidence="7" type="primary">hemH</name>
    <name evidence="9" type="ORF">ENS64_07535</name>
</gene>
<dbReference type="InterPro" id="IPR033659">
    <property type="entry name" value="Ferrochelatase_N"/>
</dbReference>
<keyword evidence="5 7" id="KW-0627">Porphyrin biosynthesis</keyword>
<comment type="function">
    <text evidence="7">Catalyzes the ferrous insertion into protoporphyrin IX.</text>
</comment>
<comment type="caution">
    <text evidence="9">The sequence shown here is derived from an EMBL/GenBank/DDBJ whole genome shotgun (WGS) entry which is preliminary data.</text>
</comment>
<dbReference type="HAMAP" id="MF_00323">
    <property type="entry name" value="Ferrochelatase"/>
    <property type="match status" value="1"/>
</dbReference>
<evidence type="ECO:0000256" key="5">
    <source>
        <dbReference type="ARBA" id="ARBA00023244"/>
    </source>
</evidence>
<comment type="similarity">
    <text evidence="1 7 8">Belongs to the ferrochelatase family.</text>
</comment>
<evidence type="ECO:0000256" key="1">
    <source>
        <dbReference type="ARBA" id="ARBA00007718"/>
    </source>
</evidence>
<name>A0A7C4LK28_9PLAN</name>
<dbReference type="EC" id="4.98.1.1" evidence="7"/>
<dbReference type="InterPro" id="IPR001015">
    <property type="entry name" value="Ferrochelatase"/>
</dbReference>
<dbReference type="CDD" id="cd00419">
    <property type="entry name" value="Ferrochelatase_C"/>
    <property type="match status" value="1"/>
</dbReference>
<dbReference type="CDD" id="cd03411">
    <property type="entry name" value="Ferrochelatase_N"/>
    <property type="match status" value="1"/>
</dbReference>
<keyword evidence="2 7" id="KW-0408">Iron</keyword>
<evidence type="ECO:0000256" key="3">
    <source>
        <dbReference type="ARBA" id="ARBA00023133"/>
    </source>
</evidence>
<comment type="pathway">
    <text evidence="7">Porphyrin-containing compound metabolism; protoheme biosynthesis; protoheme from protoporphyrin-IX: step 1/1.</text>
</comment>
<dbReference type="EMBL" id="DSVQ01000012">
    <property type="protein sequence ID" value="HGT39102.1"/>
    <property type="molecule type" value="Genomic_DNA"/>
</dbReference>
<dbReference type="Pfam" id="PF00762">
    <property type="entry name" value="Ferrochelatase"/>
    <property type="match status" value="1"/>
</dbReference>
<evidence type="ECO:0000256" key="8">
    <source>
        <dbReference type="RuleBase" id="RU004185"/>
    </source>
</evidence>
<dbReference type="GO" id="GO:0005737">
    <property type="term" value="C:cytoplasm"/>
    <property type="evidence" value="ECO:0007669"/>
    <property type="project" value="UniProtKB-SubCell"/>
</dbReference>
<dbReference type="PANTHER" id="PTHR11108:SF1">
    <property type="entry name" value="FERROCHELATASE, MITOCHONDRIAL"/>
    <property type="match status" value="1"/>
</dbReference>
<evidence type="ECO:0000313" key="9">
    <source>
        <dbReference type="EMBL" id="HGT39102.1"/>
    </source>
</evidence>
<keyword evidence="3 7" id="KW-0350">Heme biosynthesis</keyword>
<keyword evidence="7" id="KW-0963">Cytoplasm</keyword>
<dbReference type="Gene3D" id="3.40.50.1400">
    <property type="match status" value="2"/>
</dbReference>
<dbReference type="GO" id="GO:0046872">
    <property type="term" value="F:metal ion binding"/>
    <property type="evidence" value="ECO:0007669"/>
    <property type="project" value="UniProtKB-KW"/>
</dbReference>
<dbReference type="UniPathway" id="UPA00252">
    <property type="reaction ID" value="UER00325"/>
</dbReference>